<evidence type="ECO:0000313" key="2">
    <source>
        <dbReference type="Proteomes" id="UP001140562"/>
    </source>
</evidence>
<proteinExistence type="predicted"/>
<evidence type="ECO:0000313" key="1">
    <source>
        <dbReference type="EMBL" id="KAJ4339236.1"/>
    </source>
</evidence>
<sequence>MGGKVFDNLGLKVPRMSTEVYQQVISIIQPRLEQFFARVAIPRDAPGKTDYGDIDFLVDGVRSQAHDGSLWKLVQSTLGADHHKDQGSHSYAVPHPDIEGAHVQVDVELNPGDFDWTLFMKGDGDLLQILGIAHRPLGLTCTDQGLHVRLEEIEPYDKKEARVFLTDQPAQAMRFYGLDIDKYNEGFSNETELFDWVAAGRFFSREVFERRVEKADDRTRQLKRPLYRHFVEDYMSTVAHSNNKVWTRTGVLHEALETFGVRAERDRKMAKHNLEQAEKQVWEDVKMRIIASDKSLKMAVRALRRWVGFESGCPVVLEHPLQPQQYLNWATHVGPENKQDVLGWVELNWQDVKSRDKAYQNVAGSSSLGDHGAKP</sequence>
<comment type="caution">
    <text evidence="1">The sequence shown here is derived from an EMBL/GenBank/DDBJ whole genome shotgun (WGS) entry which is preliminary data.</text>
</comment>
<dbReference type="EMBL" id="JAPEUV010000024">
    <property type="protein sequence ID" value="KAJ4339236.1"/>
    <property type="molecule type" value="Genomic_DNA"/>
</dbReference>
<gene>
    <name evidence="1" type="ORF">N0V87_003410</name>
</gene>
<dbReference type="Proteomes" id="UP001140562">
    <property type="component" value="Unassembled WGS sequence"/>
</dbReference>
<keyword evidence="2" id="KW-1185">Reference proteome</keyword>
<dbReference type="AlphaFoldDB" id="A0A9W8X2C7"/>
<accession>A0A9W8X2C7</accession>
<protein>
    <submittedName>
        <fullName evidence="1">Uncharacterized protein</fullName>
    </submittedName>
</protein>
<reference evidence="1" key="1">
    <citation type="submission" date="2022-10" db="EMBL/GenBank/DDBJ databases">
        <title>Tapping the CABI collections for fungal endophytes: first genome assemblies for Collariella, Neodidymelliopsis, Ascochyta clinopodiicola, Didymella pomorum, Didymosphaeria variabile, Neocosmospora piperis and Neocucurbitaria cava.</title>
        <authorList>
            <person name="Hill R."/>
        </authorList>
    </citation>
    <scope>NUCLEOTIDE SEQUENCE</scope>
    <source>
        <strain evidence="1">IMI 360193</strain>
    </source>
</reference>
<dbReference type="OrthoDB" id="4708870at2759"/>
<organism evidence="1 2">
    <name type="scientific">Didymella glomerata</name>
    <dbReference type="NCBI Taxonomy" id="749621"/>
    <lineage>
        <taxon>Eukaryota</taxon>
        <taxon>Fungi</taxon>
        <taxon>Dikarya</taxon>
        <taxon>Ascomycota</taxon>
        <taxon>Pezizomycotina</taxon>
        <taxon>Dothideomycetes</taxon>
        <taxon>Pleosporomycetidae</taxon>
        <taxon>Pleosporales</taxon>
        <taxon>Pleosporineae</taxon>
        <taxon>Didymellaceae</taxon>
        <taxon>Didymella</taxon>
    </lineage>
</organism>
<name>A0A9W8X2C7_9PLEO</name>